<dbReference type="InterPro" id="IPR036390">
    <property type="entry name" value="WH_DNA-bd_sf"/>
</dbReference>
<dbReference type="EMBL" id="NSKD01000008">
    <property type="protein sequence ID" value="PAU77894.1"/>
    <property type="molecule type" value="Genomic_DNA"/>
</dbReference>
<dbReference type="Gene3D" id="1.10.10.10">
    <property type="entry name" value="Winged helix-like DNA-binding domain superfamily/Winged helix DNA-binding domain"/>
    <property type="match status" value="1"/>
</dbReference>
<dbReference type="AlphaFoldDB" id="A0A2A2EZJ7"/>
<dbReference type="OrthoDB" id="8537236at2"/>
<evidence type="ECO:0000313" key="2">
    <source>
        <dbReference type="Proteomes" id="UP000218896"/>
    </source>
</evidence>
<name>A0A2A2EZJ7_9GAMM</name>
<dbReference type="Pfam" id="PF13412">
    <property type="entry name" value="HTH_24"/>
    <property type="match status" value="1"/>
</dbReference>
<evidence type="ECO:0000313" key="1">
    <source>
        <dbReference type="EMBL" id="PAU77894.1"/>
    </source>
</evidence>
<dbReference type="SUPFAM" id="SSF46785">
    <property type="entry name" value="Winged helix' DNA-binding domain"/>
    <property type="match status" value="1"/>
</dbReference>
<reference evidence="1 2" key="1">
    <citation type="submission" date="2017-08" db="EMBL/GenBank/DDBJ databases">
        <title>Halovibrio sewagensis sp. nov., isolated from wastewater of high salinity.</title>
        <authorList>
            <person name="Dong X."/>
            <person name="Zhang G."/>
        </authorList>
    </citation>
    <scope>NUCLEOTIDE SEQUENCE [LARGE SCALE GENOMIC DNA]</scope>
    <source>
        <strain evidence="1 2">YL5-2</strain>
    </source>
</reference>
<accession>A0A2A2EZJ7</accession>
<dbReference type="Proteomes" id="UP000218896">
    <property type="component" value="Unassembled WGS sequence"/>
</dbReference>
<protein>
    <submittedName>
        <fullName evidence="1">MarR family EPS-associated transcriptional regulator</fullName>
    </submittedName>
</protein>
<dbReference type="RefSeq" id="WP_095618459.1">
    <property type="nucleotide sequence ID" value="NZ_NSKD01000008.1"/>
</dbReference>
<dbReference type="InterPro" id="IPR036388">
    <property type="entry name" value="WH-like_DNA-bd_sf"/>
</dbReference>
<proteinExistence type="predicted"/>
<organism evidence="1 2">
    <name type="scientific">Halovibrio salipaludis</name>
    <dbReference type="NCBI Taxonomy" id="2032626"/>
    <lineage>
        <taxon>Bacteria</taxon>
        <taxon>Pseudomonadati</taxon>
        <taxon>Pseudomonadota</taxon>
        <taxon>Gammaproteobacteria</taxon>
        <taxon>Oceanospirillales</taxon>
        <taxon>Halomonadaceae</taxon>
        <taxon>Halovibrio</taxon>
    </lineage>
</organism>
<sequence>MLTDSDRYQLLKALEHNPNLSQRQLASELGYSLGKLNYCLKALMDKGWVKAENFRTNQNKTAYLYQLTPAGITEKARVTRRFLQRKVEEHQQIEQEIEALKQEVAQQTP</sequence>
<dbReference type="NCBIfam" id="TIGR04176">
    <property type="entry name" value="MarR_EPS"/>
    <property type="match status" value="1"/>
</dbReference>
<dbReference type="InterPro" id="IPR026433">
    <property type="entry name" value="MarR_EPS"/>
</dbReference>
<comment type="caution">
    <text evidence="1">The sequence shown here is derived from an EMBL/GenBank/DDBJ whole genome shotgun (WGS) entry which is preliminary data.</text>
</comment>
<keyword evidence="2" id="KW-1185">Reference proteome</keyword>
<gene>
    <name evidence="1" type="ORF">CK501_14485</name>
</gene>